<keyword evidence="7 10" id="KW-0067">ATP-binding</keyword>
<dbReference type="AlphaFoldDB" id="A0A8I0DUT5"/>
<evidence type="ECO:0000256" key="1">
    <source>
        <dbReference type="ARBA" id="ARBA00002324"/>
    </source>
</evidence>
<proteinExistence type="inferred from homology"/>
<comment type="similarity">
    <text evidence="10">Belongs to the NadD family.</text>
</comment>
<evidence type="ECO:0000256" key="3">
    <source>
        <dbReference type="ARBA" id="ARBA00022642"/>
    </source>
</evidence>
<dbReference type="GO" id="GO:0005524">
    <property type="term" value="F:ATP binding"/>
    <property type="evidence" value="ECO:0007669"/>
    <property type="project" value="UniProtKB-KW"/>
</dbReference>
<evidence type="ECO:0000256" key="5">
    <source>
        <dbReference type="ARBA" id="ARBA00022695"/>
    </source>
</evidence>
<evidence type="ECO:0000256" key="6">
    <source>
        <dbReference type="ARBA" id="ARBA00022741"/>
    </source>
</evidence>
<keyword evidence="8 10" id="KW-0520">NAD</keyword>
<accession>A0A8I0DUT5</accession>
<keyword evidence="13" id="KW-1185">Reference proteome</keyword>
<organism evidence="12 13">
    <name type="scientific">Coprococcus hominis</name>
    <name type="common">ex Liu et al. 2022</name>
    <dbReference type="NCBI Taxonomy" id="2763039"/>
    <lineage>
        <taxon>Bacteria</taxon>
        <taxon>Bacillati</taxon>
        <taxon>Bacillota</taxon>
        <taxon>Clostridia</taxon>
        <taxon>Lachnospirales</taxon>
        <taxon>Lachnospiraceae</taxon>
        <taxon>Coprococcus</taxon>
    </lineage>
</organism>
<evidence type="ECO:0000256" key="10">
    <source>
        <dbReference type="HAMAP-Rule" id="MF_00244"/>
    </source>
</evidence>
<dbReference type="UniPathway" id="UPA00253">
    <property type="reaction ID" value="UER00332"/>
</dbReference>
<sequence>MKDQNMKIGILGGSFNPVHNGHLELAKQALEQFALDQIWLMPNHIPAYKKWDRSVTNEDRLHMVELAVKDHDRLRCSDLELQRGGVTYTVDTLAQLHEQYPDTEWYFIMGGDSILAFDSWREPDRILSLSKLIVTTRDQIQAEDIDAKIRHLKKIYADADIRQMQIHPVDVSSSGIREAVKNGQDISGAVPMAVCRYIKKYGLYQTDENLDQNLDQQTNN</sequence>
<dbReference type="EMBL" id="JACOOX010000003">
    <property type="protein sequence ID" value="MBC5662426.1"/>
    <property type="molecule type" value="Genomic_DNA"/>
</dbReference>
<evidence type="ECO:0000256" key="9">
    <source>
        <dbReference type="ARBA" id="ARBA00048721"/>
    </source>
</evidence>
<dbReference type="GO" id="GO:0009435">
    <property type="term" value="P:NAD+ biosynthetic process"/>
    <property type="evidence" value="ECO:0007669"/>
    <property type="project" value="UniProtKB-UniRule"/>
</dbReference>
<dbReference type="NCBIfam" id="NF000840">
    <property type="entry name" value="PRK00071.1-3"/>
    <property type="match status" value="1"/>
</dbReference>
<evidence type="ECO:0000256" key="2">
    <source>
        <dbReference type="ARBA" id="ARBA00005019"/>
    </source>
</evidence>
<comment type="function">
    <text evidence="1 10">Catalyzes the reversible adenylation of nicotinate mononucleotide (NaMN) to nicotinic acid adenine dinucleotide (NaAD).</text>
</comment>
<dbReference type="SUPFAM" id="SSF52374">
    <property type="entry name" value="Nucleotidylyl transferase"/>
    <property type="match status" value="1"/>
</dbReference>
<reference evidence="12 13" key="1">
    <citation type="submission" date="2020-08" db="EMBL/GenBank/DDBJ databases">
        <title>Genome public.</title>
        <authorList>
            <person name="Liu C."/>
            <person name="Sun Q."/>
        </authorList>
    </citation>
    <scope>NUCLEOTIDE SEQUENCE [LARGE SCALE GENOMIC DNA]</scope>
    <source>
        <strain evidence="12 13">NSJ-10</strain>
    </source>
</reference>
<protein>
    <recommendedName>
        <fullName evidence="10">Probable nicotinate-nucleotide adenylyltransferase</fullName>
        <ecNumber evidence="10">2.7.7.18</ecNumber>
    </recommendedName>
    <alternativeName>
        <fullName evidence="10">Deamido-NAD(+) diphosphorylase</fullName>
    </alternativeName>
    <alternativeName>
        <fullName evidence="10">Deamido-NAD(+) pyrophosphorylase</fullName>
    </alternativeName>
    <alternativeName>
        <fullName evidence="10">Nicotinate mononucleotide adenylyltransferase</fullName>
        <shortName evidence="10">NaMN adenylyltransferase</shortName>
    </alternativeName>
</protein>
<comment type="pathway">
    <text evidence="2 10">Cofactor biosynthesis; NAD(+) biosynthesis; deamido-NAD(+) from nicotinate D-ribonucleotide: step 1/1.</text>
</comment>
<comment type="caution">
    <text evidence="12">The sequence shown here is derived from an EMBL/GenBank/DDBJ whole genome shotgun (WGS) entry which is preliminary data.</text>
</comment>
<keyword evidence="5 10" id="KW-0548">Nucleotidyltransferase</keyword>
<dbReference type="EC" id="2.7.7.18" evidence="10"/>
<evidence type="ECO:0000313" key="12">
    <source>
        <dbReference type="EMBL" id="MBC5662426.1"/>
    </source>
</evidence>
<evidence type="ECO:0000313" key="13">
    <source>
        <dbReference type="Proteomes" id="UP000615234"/>
    </source>
</evidence>
<dbReference type="RefSeq" id="WP_186847530.1">
    <property type="nucleotide sequence ID" value="NZ_JACOOX010000003.1"/>
</dbReference>
<evidence type="ECO:0000256" key="8">
    <source>
        <dbReference type="ARBA" id="ARBA00023027"/>
    </source>
</evidence>
<comment type="catalytic activity">
    <reaction evidence="9 10">
        <text>nicotinate beta-D-ribonucleotide + ATP + H(+) = deamido-NAD(+) + diphosphate</text>
        <dbReference type="Rhea" id="RHEA:22860"/>
        <dbReference type="ChEBI" id="CHEBI:15378"/>
        <dbReference type="ChEBI" id="CHEBI:30616"/>
        <dbReference type="ChEBI" id="CHEBI:33019"/>
        <dbReference type="ChEBI" id="CHEBI:57502"/>
        <dbReference type="ChEBI" id="CHEBI:58437"/>
        <dbReference type="EC" id="2.7.7.18"/>
    </reaction>
</comment>
<dbReference type="HAMAP" id="MF_00244">
    <property type="entry name" value="NaMN_adenylyltr"/>
    <property type="match status" value="1"/>
</dbReference>
<evidence type="ECO:0000259" key="11">
    <source>
        <dbReference type="Pfam" id="PF01467"/>
    </source>
</evidence>
<dbReference type="InterPro" id="IPR014729">
    <property type="entry name" value="Rossmann-like_a/b/a_fold"/>
</dbReference>
<gene>
    <name evidence="10 12" type="primary">nadD</name>
    <name evidence="12" type="ORF">H8S09_05885</name>
</gene>
<keyword evidence="6 10" id="KW-0547">Nucleotide-binding</keyword>
<keyword evidence="4 10" id="KW-0808">Transferase</keyword>
<dbReference type="NCBIfam" id="TIGR00482">
    <property type="entry name" value="nicotinate (nicotinamide) nucleotide adenylyltransferase"/>
    <property type="match status" value="1"/>
</dbReference>
<dbReference type="Gene3D" id="3.40.50.620">
    <property type="entry name" value="HUPs"/>
    <property type="match status" value="1"/>
</dbReference>
<dbReference type="PANTHER" id="PTHR39321:SF3">
    <property type="entry name" value="PHOSPHOPANTETHEINE ADENYLYLTRANSFERASE"/>
    <property type="match status" value="1"/>
</dbReference>
<evidence type="ECO:0000256" key="4">
    <source>
        <dbReference type="ARBA" id="ARBA00022679"/>
    </source>
</evidence>
<feature type="domain" description="Cytidyltransferase-like" evidence="11">
    <location>
        <begin position="10"/>
        <end position="178"/>
    </location>
</feature>
<dbReference type="CDD" id="cd02165">
    <property type="entry name" value="NMNAT"/>
    <property type="match status" value="1"/>
</dbReference>
<dbReference type="Pfam" id="PF01467">
    <property type="entry name" value="CTP_transf_like"/>
    <property type="match status" value="1"/>
</dbReference>
<dbReference type="GO" id="GO:0004515">
    <property type="term" value="F:nicotinate-nucleotide adenylyltransferase activity"/>
    <property type="evidence" value="ECO:0007669"/>
    <property type="project" value="UniProtKB-UniRule"/>
</dbReference>
<name>A0A8I0DUT5_9FIRM</name>
<dbReference type="PANTHER" id="PTHR39321">
    <property type="entry name" value="NICOTINATE-NUCLEOTIDE ADENYLYLTRANSFERASE-RELATED"/>
    <property type="match status" value="1"/>
</dbReference>
<evidence type="ECO:0000256" key="7">
    <source>
        <dbReference type="ARBA" id="ARBA00022840"/>
    </source>
</evidence>
<dbReference type="Proteomes" id="UP000615234">
    <property type="component" value="Unassembled WGS sequence"/>
</dbReference>
<dbReference type="InterPro" id="IPR004821">
    <property type="entry name" value="Cyt_trans-like"/>
</dbReference>
<keyword evidence="3 10" id="KW-0662">Pyridine nucleotide biosynthesis</keyword>
<dbReference type="InterPro" id="IPR005248">
    <property type="entry name" value="NadD/NMNAT"/>
</dbReference>
<dbReference type="NCBIfam" id="TIGR00125">
    <property type="entry name" value="cyt_tran_rel"/>
    <property type="match status" value="1"/>
</dbReference>